<protein>
    <submittedName>
        <fullName evidence="1">Uncharacterized protein</fullName>
    </submittedName>
</protein>
<dbReference type="Proteomes" id="UP001353858">
    <property type="component" value="Unassembled WGS sequence"/>
</dbReference>
<accession>A0AAN7P732</accession>
<dbReference type="EMBL" id="JARPUR010000004">
    <property type="protein sequence ID" value="KAK4876566.1"/>
    <property type="molecule type" value="Genomic_DNA"/>
</dbReference>
<evidence type="ECO:0000313" key="2">
    <source>
        <dbReference type="Proteomes" id="UP001353858"/>
    </source>
</evidence>
<name>A0AAN7P732_9COLE</name>
<evidence type="ECO:0000313" key="1">
    <source>
        <dbReference type="EMBL" id="KAK4876566.1"/>
    </source>
</evidence>
<comment type="caution">
    <text evidence="1">The sequence shown here is derived from an EMBL/GenBank/DDBJ whole genome shotgun (WGS) entry which is preliminary data.</text>
</comment>
<sequence>MMAWILRFAQNCKRPYQKQRGELSFEEQDAAETFIFKLVQKEAFSVFVVRVPWIIFFFNLKIDFDNIHHKINEAASAEDFTCFGDDFRSLLVCVKVYTKIGDAEQ</sequence>
<organism evidence="1 2">
    <name type="scientific">Aquatica leii</name>
    <dbReference type="NCBI Taxonomy" id="1421715"/>
    <lineage>
        <taxon>Eukaryota</taxon>
        <taxon>Metazoa</taxon>
        <taxon>Ecdysozoa</taxon>
        <taxon>Arthropoda</taxon>
        <taxon>Hexapoda</taxon>
        <taxon>Insecta</taxon>
        <taxon>Pterygota</taxon>
        <taxon>Neoptera</taxon>
        <taxon>Endopterygota</taxon>
        <taxon>Coleoptera</taxon>
        <taxon>Polyphaga</taxon>
        <taxon>Elateriformia</taxon>
        <taxon>Elateroidea</taxon>
        <taxon>Lampyridae</taxon>
        <taxon>Luciolinae</taxon>
        <taxon>Aquatica</taxon>
    </lineage>
</organism>
<reference evidence="2" key="1">
    <citation type="submission" date="2023-01" db="EMBL/GenBank/DDBJ databases">
        <title>Key to firefly adult light organ development and bioluminescence: homeobox transcription factors regulate luciferase expression and transportation to peroxisome.</title>
        <authorList>
            <person name="Fu X."/>
        </authorList>
    </citation>
    <scope>NUCLEOTIDE SEQUENCE [LARGE SCALE GENOMIC DNA]</scope>
</reference>
<gene>
    <name evidence="1" type="ORF">RN001_009072</name>
</gene>
<proteinExistence type="predicted"/>
<keyword evidence="2" id="KW-1185">Reference proteome</keyword>
<dbReference type="AlphaFoldDB" id="A0AAN7P732"/>